<dbReference type="AlphaFoldDB" id="A0A6P1DAQ2"/>
<feature type="compositionally biased region" description="Gly residues" evidence="1">
    <location>
        <begin position="153"/>
        <end position="170"/>
    </location>
</feature>
<proteinExistence type="predicted"/>
<evidence type="ECO:0000313" key="2">
    <source>
        <dbReference type="EMBL" id="NEW46631.1"/>
    </source>
</evidence>
<gene>
    <name evidence="2" type="ORF">GV789_19575</name>
</gene>
<name>A0A6P1DAQ2_9NOCA</name>
<dbReference type="EMBL" id="JAAGUZ010000056">
    <property type="protein sequence ID" value="NEW46631.1"/>
    <property type="molecule type" value="Genomic_DNA"/>
</dbReference>
<feature type="region of interest" description="Disordered" evidence="1">
    <location>
        <begin position="292"/>
        <end position="311"/>
    </location>
</feature>
<feature type="compositionally biased region" description="Gly residues" evidence="1">
    <location>
        <begin position="113"/>
        <end position="122"/>
    </location>
</feature>
<sequence>MRDFTFSASTEAGNGSVIITTGKIGYQTFEYRGHTEFFCVPSGVTSVTVDAVGGGGGHFGDTGIGGAGGGVTATVAVTPGTELAVTVGQWGHDNGGFGDGHGGRHGTAPGSGAASGAGGGGSTAVESTMSACGVHAPVGKRYLVVAGGGGGAGGNSGASDGAGGDGGAGGNPAHDGNSGDANTDVTDGGSGGCGGRPPGRGCNSSKHGGHGTDAPASSSQGGAGGGGGGGYNGGGRGHGASFLSGSGGGGGGGGGRSFAESGATDVRYYQGTSGTGKSNGVVHLTWQTLPGETEMPCTGSFCPGGGSSSGS</sequence>
<accession>A0A6P1DAQ2</accession>
<feature type="compositionally biased region" description="Gly residues" evidence="1">
    <location>
        <begin position="302"/>
        <end position="311"/>
    </location>
</feature>
<organism evidence="2 3">
    <name type="scientific">Nocardia cyriacigeorgica</name>
    <dbReference type="NCBI Taxonomy" id="135487"/>
    <lineage>
        <taxon>Bacteria</taxon>
        <taxon>Bacillati</taxon>
        <taxon>Actinomycetota</taxon>
        <taxon>Actinomycetes</taxon>
        <taxon>Mycobacteriales</taxon>
        <taxon>Nocardiaceae</taxon>
        <taxon>Nocardia</taxon>
    </lineage>
</organism>
<evidence type="ECO:0000313" key="3">
    <source>
        <dbReference type="Proteomes" id="UP000468928"/>
    </source>
</evidence>
<evidence type="ECO:0008006" key="4">
    <source>
        <dbReference type="Google" id="ProtNLM"/>
    </source>
</evidence>
<comment type="caution">
    <text evidence="2">The sequence shown here is derived from an EMBL/GenBank/DDBJ whole genome shotgun (WGS) entry which is preliminary data.</text>
</comment>
<dbReference type="Proteomes" id="UP000468928">
    <property type="component" value="Unassembled WGS sequence"/>
</dbReference>
<feature type="compositionally biased region" description="Gly residues" evidence="1">
    <location>
        <begin position="221"/>
        <end position="230"/>
    </location>
</feature>
<dbReference type="RefSeq" id="WP_163829793.1">
    <property type="nucleotide sequence ID" value="NZ_JAAGUZ010000056.1"/>
</dbReference>
<feature type="region of interest" description="Disordered" evidence="1">
    <location>
        <begin position="92"/>
        <end position="126"/>
    </location>
</feature>
<feature type="compositionally biased region" description="Gly residues" evidence="1">
    <location>
        <begin position="188"/>
        <end position="198"/>
    </location>
</feature>
<protein>
    <recommendedName>
        <fullName evidence="4">Glycine rich protein</fullName>
    </recommendedName>
</protein>
<reference evidence="2 3" key="1">
    <citation type="submission" date="2020-01" db="EMBL/GenBank/DDBJ databases">
        <title>Genetics and antimicrobial susceptibilities of Nocardia species isolated from the soil; a comparison with species isolated from humans.</title>
        <authorList>
            <person name="Carrasco G."/>
            <person name="Monzon S."/>
            <person name="Sansegundo M."/>
            <person name="Garcia E."/>
            <person name="Garrido N."/>
            <person name="Medina M.J."/>
            <person name="Villalon P."/>
            <person name="Ramirez-Arocha A.C."/>
            <person name="Jimenez P."/>
            <person name="Cuesta I."/>
            <person name="Valdezate S."/>
        </authorList>
    </citation>
    <scope>NUCLEOTIDE SEQUENCE [LARGE SCALE GENOMIC DNA]</scope>
    <source>
        <strain evidence="2 3">CNM20110639</strain>
    </source>
</reference>
<feature type="region of interest" description="Disordered" evidence="1">
    <location>
        <begin position="153"/>
        <end position="230"/>
    </location>
</feature>
<evidence type="ECO:0000256" key="1">
    <source>
        <dbReference type="SAM" id="MobiDB-lite"/>
    </source>
</evidence>